<dbReference type="InterPro" id="IPR006311">
    <property type="entry name" value="TAT_signal"/>
</dbReference>
<accession>A0A9Q9MLM0</accession>
<evidence type="ECO:0000313" key="3">
    <source>
        <dbReference type="Proteomes" id="UP001058003"/>
    </source>
</evidence>
<dbReference type="AlphaFoldDB" id="A0A9Q9MLM0"/>
<sequence>MGRPSNVLRRTAVTATLAAVLAGAGVVALAEPAAAAVTVSGDVVCNQGTGPVVGVWIQAAGGSGWASGTSVFSKSGVTPPWTVHVGCGGSPSNWQYAVYGVKSISATFANWGCYPFGPPFQAPGCYTPAS</sequence>
<gene>
    <name evidence="2" type="ORF">Daura_13330</name>
</gene>
<reference evidence="2" key="1">
    <citation type="submission" date="2021-04" db="EMBL/GenBank/DDBJ databases">
        <title>Dactylosporangium aurantiacum NRRL B-8018 full assembly.</title>
        <authorList>
            <person name="Hartkoorn R.C."/>
            <person name="Beaudoing E."/>
            <person name="Hot D."/>
        </authorList>
    </citation>
    <scope>NUCLEOTIDE SEQUENCE</scope>
    <source>
        <strain evidence="2">NRRL B-8018</strain>
    </source>
</reference>
<proteinExistence type="predicted"/>
<evidence type="ECO:0008006" key="4">
    <source>
        <dbReference type="Google" id="ProtNLM"/>
    </source>
</evidence>
<dbReference type="OrthoDB" id="4774614at2"/>
<evidence type="ECO:0000313" key="2">
    <source>
        <dbReference type="EMBL" id="UWZ57056.1"/>
    </source>
</evidence>
<dbReference type="EMBL" id="CP073767">
    <property type="protein sequence ID" value="UWZ57056.1"/>
    <property type="molecule type" value="Genomic_DNA"/>
</dbReference>
<dbReference type="KEGG" id="daur:Daura_13330"/>
<dbReference type="Proteomes" id="UP001058003">
    <property type="component" value="Chromosome"/>
</dbReference>
<name>A0A9Q9MLM0_9ACTN</name>
<evidence type="ECO:0000256" key="1">
    <source>
        <dbReference type="SAM" id="SignalP"/>
    </source>
</evidence>
<keyword evidence="3" id="KW-1185">Reference proteome</keyword>
<dbReference type="PROSITE" id="PS51318">
    <property type="entry name" value="TAT"/>
    <property type="match status" value="1"/>
</dbReference>
<protein>
    <recommendedName>
        <fullName evidence="4">Secreted protein</fullName>
    </recommendedName>
</protein>
<feature type="chain" id="PRO_5040307272" description="Secreted protein" evidence="1">
    <location>
        <begin position="36"/>
        <end position="130"/>
    </location>
</feature>
<organism evidence="2 3">
    <name type="scientific">Dactylosporangium aurantiacum</name>
    <dbReference type="NCBI Taxonomy" id="35754"/>
    <lineage>
        <taxon>Bacteria</taxon>
        <taxon>Bacillati</taxon>
        <taxon>Actinomycetota</taxon>
        <taxon>Actinomycetes</taxon>
        <taxon>Micromonosporales</taxon>
        <taxon>Micromonosporaceae</taxon>
        <taxon>Dactylosporangium</taxon>
    </lineage>
</organism>
<feature type="signal peptide" evidence="1">
    <location>
        <begin position="1"/>
        <end position="35"/>
    </location>
</feature>
<dbReference type="RefSeq" id="WP_033361380.1">
    <property type="nucleotide sequence ID" value="NZ_CP073767.1"/>
</dbReference>
<keyword evidence="1" id="KW-0732">Signal</keyword>